<accession>A0A1L7X700</accession>
<dbReference type="AlphaFoldDB" id="A0A1L7X700"/>
<feature type="compositionally biased region" description="Basic and acidic residues" evidence="1">
    <location>
        <begin position="128"/>
        <end position="144"/>
    </location>
</feature>
<keyword evidence="3" id="KW-1185">Reference proteome</keyword>
<proteinExistence type="predicted"/>
<dbReference type="Proteomes" id="UP000184330">
    <property type="component" value="Unassembled WGS sequence"/>
</dbReference>
<feature type="region of interest" description="Disordered" evidence="1">
    <location>
        <begin position="210"/>
        <end position="229"/>
    </location>
</feature>
<feature type="region of interest" description="Disordered" evidence="1">
    <location>
        <begin position="1"/>
        <end position="193"/>
    </location>
</feature>
<sequence>MTTTQNEKRRSPLPYPSHRNHLFYFPFDSSPEEQKSPVSPRQQPAERGRSGPSRQSAVAGQSHSPQHMHGEASGSRNQLWVNGFPLKPSQEDQGEPSGMQEGRTPSQDLQPGRKGKEPRRLGASNEASTDRNDTRSESTEHSDEPASTAQDTPPELSPPSSWEITGNDGTEDSNQGRIEKLKKDHAEERTKRARLEERVVQLKAAVNRTREERRRWESDSSKQLHPKIC</sequence>
<evidence type="ECO:0000313" key="2">
    <source>
        <dbReference type="EMBL" id="CZR60794.1"/>
    </source>
</evidence>
<evidence type="ECO:0000313" key="3">
    <source>
        <dbReference type="Proteomes" id="UP000184330"/>
    </source>
</evidence>
<protein>
    <submittedName>
        <fullName evidence="2">Uncharacterized protein</fullName>
    </submittedName>
</protein>
<name>A0A1L7X700_9HELO</name>
<feature type="compositionally biased region" description="Polar residues" evidence="1">
    <location>
        <begin position="52"/>
        <end position="65"/>
    </location>
</feature>
<dbReference type="EMBL" id="FJOG01000016">
    <property type="protein sequence ID" value="CZR60794.1"/>
    <property type="molecule type" value="Genomic_DNA"/>
</dbReference>
<feature type="compositionally biased region" description="Basic and acidic residues" evidence="1">
    <location>
        <begin position="210"/>
        <end position="222"/>
    </location>
</feature>
<feature type="compositionally biased region" description="Basic and acidic residues" evidence="1">
    <location>
        <begin position="1"/>
        <end position="10"/>
    </location>
</feature>
<gene>
    <name evidence="2" type="ORF">PAC_10690</name>
</gene>
<feature type="compositionally biased region" description="Polar residues" evidence="1">
    <location>
        <begin position="158"/>
        <end position="176"/>
    </location>
</feature>
<feature type="compositionally biased region" description="Basic and acidic residues" evidence="1">
    <location>
        <begin position="177"/>
        <end position="193"/>
    </location>
</feature>
<evidence type="ECO:0000256" key="1">
    <source>
        <dbReference type="SAM" id="MobiDB-lite"/>
    </source>
</evidence>
<reference evidence="2 3" key="1">
    <citation type="submission" date="2016-03" db="EMBL/GenBank/DDBJ databases">
        <authorList>
            <person name="Ploux O."/>
        </authorList>
    </citation>
    <scope>NUCLEOTIDE SEQUENCE [LARGE SCALE GENOMIC DNA]</scope>
    <source>
        <strain evidence="2 3">UAMH 11012</strain>
    </source>
</reference>
<organism evidence="2 3">
    <name type="scientific">Phialocephala subalpina</name>
    <dbReference type="NCBI Taxonomy" id="576137"/>
    <lineage>
        <taxon>Eukaryota</taxon>
        <taxon>Fungi</taxon>
        <taxon>Dikarya</taxon>
        <taxon>Ascomycota</taxon>
        <taxon>Pezizomycotina</taxon>
        <taxon>Leotiomycetes</taxon>
        <taxon>Helotiales</taxon>
        <taxon>Mollisiaceae</taxon>
        <taxon>Phialocephala</taxon>
        <taxon>Phialocephala fortinii species complex</taxon>
    </lineage>
</organism>